<dbReference type="Proteomes" id="UP000076420">
    <property type="component" value="Unassembled WGS sequence"/>
</dbReference>
<dbReference type="Pfam" id="PF07061">
    <property type="entry name" value="Swi5"/>
    <property type="match status" value="1"/>
</dbReference>
<dbReference type="OrthoDB" id="255837at2759"/>
<dbReference type="FunFam" id="1.20.5.170:FF:000056">
    <property type="entry name" value="DNA repair protein SWI5 homolog"/>
    <property type="match status" value="1"/>
</dbReference>
<keyword evidence="4" id="KW-0234">DNA repair</keyword>
<gene>
    <name evidence="8" type="primary">106065244</name>
</gene>
<evidence type="ECO:0000256" key="7">
    <source>
        <dbReference type="SAM" id="MobiDB-lite"/>
    </source>
</evidence>
<dbReference type="EnsemblMetazoa" id="BGLB025963-RA">
    <property type="protein sequence ID" value="BGLB025963-PA"/>
    <property type="gene ID" value="BGLB025963"/>
</dbReference>
<dbReference type="GO" id="GO:0000724">
    <property type="term" value="P:double-strand break repair via homologous recombination"/>
    <property type="evidence" value="ECO:0007669"/>
    <property type="project" value="TreeGrafter"/>
</dbReference>
<dbReference type="VEuPathDB" id="VectorBase:BGLAX_027625"/>
<dbReference type="GO" id="GO:0034974">
    <property type="term" value="C:Swi5-Swi2 complex"/>
    <property type="evidence" value="ECO:0007669"/>
    <property type="project" value="TreeGrafter"/>
</dbReference>
<dbReference type="PANTHER" id="PTHR28529">
    <property type="entry name" value="DNA REPAIR PROTEIN SWI5 HOMOLOG"/>
    <property type="match status" value="1"/>
</dbReference>
<comment type="function">
    <text evidence="6">Component of the SWI5-SFR1 complex, a complex required for double-strand break repair via homologous recombination.</text>
</comment>
<name>A0A2C9L198_BIOGL</name>
<dbReference type="Gene3D" id="1.20.5.170">
    <property type="match status" value="1"/>
</dbReference>
<comment type="similarity">
    <text evidence="1">Belongs to the SWI5/SAE3 family.</text>
</comment>
<evidence type="ECO:0000313" key="9">
    <source>
        <dbReference type="Proteomes" id="UP000076420"/>
    </source>
</evidence>
<feature type="region of interest" description="Disordered" evidence="7">
    <location>
        <begin position="1"/>
        <end position="43"/>
    </location>
</feature>
<dbReference type="AlphaFoldDB" id="A0A2C9L198"/>
<evidence type="ECO:0000256" key="6">
    <source>
        <dbReference type="ARBA" id="ARBA00059338"/>
    </source>
</evidence>
<evidence type="ECO:0000256" key="1">
    <source>
        <dbReference type="ARBA" id="ARBA00008060"/>
    </source>
</evidence>
<evidence type="ECO:0000256" key="2">
    <source>
        <dbReference type="ARBA" id="ARBA00019825"/>
    </source>
</evidence>
<evidence type="ECO:0000256" key="4">
    <source>
        <dbReference type="ARBA" id="ARBA00023204"/>
    </source>
</evidence>
<keyword evidence="3" id="KW-0227">DNA damage</keyword>
<reference evidence="8" key="1">
    <citation type="submission" date="2020-05" db="UniProtKB">
        <authorList>
            <consortium name="EnsemblMetazoa"/>
        </authorList>
    </citation>
    <scope>IDENTIFICATION</scope>
    <source>
        <strain evidence="8">BB02</strain>
    </source>
</reference>
<sequence>MHKSSKPAASTQSSFKSPVTKQFKSPLNRSSDTPSTCTESQLQEQIETLRKTLAKTESEIEQLTALGYKEKELQEHIDKLHEYNEIKDVGQMLMGRIGTHLLTHKMFSFRRKLLGTDTFTTIGNVDN</sequence>
<dbReference type="VEuPathDB" id="VectorBase:BGLB025963"/>
<organism evidence="8 9">
    <name type="scientific">Biomphalaria glabrata</name>
    <name type="common">Bloodfluke planorb</name>
    <name type="synonym">Freshwater snail</name>
    <dbReference type="NCBI Taxonomy" id="6526"/>
    <lineage>
        <taxon>Eukaryota</taxon>
        <taxon>Metazoa</taxon>
        <taxon>Spiralia</taxon>
        <taxon>Lophotrochozoa</taxon>
        <taxon>Mollusca</taxon>
        <taxon>Gastropoda</taxon>
        <taxon>Heterobranchia</taxon>
        <taxon>Euthyneura</taxon>
        <taxon>Panpulmonata</taxon>
        <taxon>Hygrophila</taxon>
        <taxon>Lymnaeoidea</taxon>
        <taxon>Planorbidae</taxon>
        <taxon>Biomphalaria</taxon>
    </lineage>
</organism>
<accession>A0A2C9L198</accession>
<dbReference type="PANTHER" id="PTHR28529:SF2">
    <property type="entry name" value="DNA REPAIR PROTEIN SWI5 HOMOLOG"/>
    <property type="match status" value="1"/>
</dbReference>
<dbReference type="STRING" id="6526.A0A2C9L198"/>
<evidence type="ECO:0000256" key="5">
    <source>
        <dbReference type="ARBA" id="ARBA00030081"/>
    </source>
</evidence>
<dbReference type="InterPro" id="IPR010760">
    <property type="entry name" value="DNA-repair_Swi5"/>
</dbReference>
<evidence type="ECO:0000256" key="3">
    <source>
        <dbReference type="ARBA" id="ARBA00022763"/>
    </source>
</evidence>
<dbReference type="GO" id="GO:0032798">
    <property type="term" value="C:Swi5-Sfr1 complex"/>
    <property type="evidence" value="ECO:0007669"/>
    <property type="project" value="UniProtKB-ARBA"/>
</dbReference>
<evidence type="ECO:0000313" key="8">
    <source>
        <dbReference type="EnsemblMetazoa" id="BGLB025963-PA"/>
    </source>
</evidence>
<feature type="compositionally biased region" description="Polar residues" evidence="7">
    <location>
        <begin position="7"/>
        <end position="43"/>
    </location>
</feature>
<protein>
    <recommendedName>
        <fullName evidence="2">DNA repair protein SWI5 homolog</fullName>
    </recommendedName>
    <alternativeName>
        <fullName evidence="5">Protein SAE3 homolog</fullName>
    </alternativeName>
</protein>
<dbReference type="KEGG" id="bgt:106065244"/>
<proteinExistence type="inferred from homology"/>